<feature type="non-terminal residue" evidence="3">
    <location>
        <position position="152"/>
    </location>
</feature>
<sequence length="152" mass="17227">EKTQEEAQNPNRDSSSGSALNCSEVKSTVGMSLEAPARLGSSASADRILWRSRRKLTKQRSWSSESSREEAWRRKKDQFVVEQGSVDGSCKNAADRSCWPVHGVKSRPRARSLTDEDLDELRGFIDLGFRFSYEEEHHELCNTLPALDLYYA</sequence>
<dbReference type="EMBL" id="FJ074239">
    <property type="protein sequence ID" value="AFG51246.1"/>
    <property type="molecule type" value="Genomic_DNA"/>
</dbReference>
<protein>
    <submittedName>
        <fullName evidence="3">Uncharacterized protein</fullName>
    </submittedName>
</protein>
<organism evidence="3">
    <name type="scientific">Pinus taeda</name>
    <name type="common">Loblolly pine</name>
    <dbReference type="NCBI Taxonomy" id="3352"/>
    <lineage>
        <taxon>Eukaryota</taxon>
        <taxon>Viridiplantae</taxon>
        <taxon>Streptophyta</taxon>
        <taxon>Embryophyta</taxon>
        <taxon>Tracheophyta</taxon>
        <taxon>Spermatophyta</taxon>
        <taxon>Pinopsida</taxon>
        <taxon>Pinidae</taxon>
        <taxon>Conifers I</taxon>
        <taxon>Pinales</taxon>
        <taxon>Pinaceae</taxon>
        <taxon>Pinus</taxon>
        <taxon>Pinus subgen. Pinus</taxon>
    </lineage>
</organism>
<dbReference type="InterPro" id="IPR012881">
    <property type="entry name" value="DUF1685"/>
</dbReference>
<dbReference type="PANTHER" id="PTHR31865:SF3">
    <property type="entry name" value="PHOSPHODIESTERASE EPSILON-1, PUTATIVE (DUF1685)-RELATED"/>
    <property type="match status" value="1"/>
</dbReference>
<feature type="non-terminal residue" evidence="3">
    <location>
        <position position="1"/>
    </location>
</feature>
<evidence type="ECO:0000313" key="3">
    <source>
        <dbReference type="EMBL" id="AFG51256.1"/>
    </source>
</evidence>
<accession>H9VNB3</accession>
<feature type="region of interest" description="Disordered" evidence="1">
    <location>
        <begin position="1"/>
        <end position="21"/>
    </location>
</feature>
<dbReference type="Pfam" id="PF07939">
    <property type="entry name" value="DUF1685"/>
    <property type="match status" value="1"/>
</dbReference>
<dbReference type="AlphaFoldDB" id="H9VNB3"/>
<proteinExistence type="predicted"/>
<gene>
    <name evidence="3" type="ORF">0_4871_01</name>
</gene>
<evidence type="ECO:0000313" key="2">
    <source>
        <dbReference type="EMBL" id="AFG51246.1"/>
    </source>
</evidence>
<evidence type="ECO:0000256" key="1">
    <source>
        <dbReference type="SAM" id="MobiDB-lite"/>
    </source>
</evidence>
<dbReference type="EMBL" id="FJ074237">
    <property type="protein sequence ID" value="AFG51256.1"/>
    <property type="molecule type" value="Genomic_DNA"/>
</dbReference>
<dbReference type="PANTHER" id="PTHR31865">
    <property type="entry name" value="OSJNBA0071G03.3 PROTEIN"/>
    <property type="match status" value="1"/>
</dbReference>
<reference evidence="3" key="1">
    <citation type="submission" date="2008-08" db="EMBL/GenBank/DDBJ databases">
        <title>Nucleotide Diversity and Divergence in the Loblolly Pine Gene Space.</title>
        <authorList>
            <person name="Neale D.B."/>
            <person name="Wegrzyn J.L."/>
            <person name="Lee J.M."/>
            <person name="Eckert A.J."/>
            <person name="Liechty J.D."/>
            <person name="Stevens K.A."/>
            <person name="Langley C.H."/>
        </authorList>
    </citation>
    <scope>NUCLEOTIDE SEQUENCE</scope>
    <source>
        <strain evidence="2">5090</strain>
        <strain evidence="3">5095</strain>
        <tissue evidence="3">Megagametophyte</tissue>
    </source>
</reference>
<name>H9VNB3_PINTA</name>